<keyword evidence="1" id="KW-1133">Transmembrane helix</keyword>
<feature type="transmembrane region" description="Helical" evidence="1">
    <location>
        <begin position="12"/>
        <end position="30"/>
    </location>
</feature>
<accession>A0ABT6UFT0</accession>
<keyword evidence="1" id="KW-0812">Transmembrane</keyword>
<evidence type="ECO:0000313" key="3">
    <source>
        <dbReference type="Proteomes" id="UP001159075"/>
    </source>
</evidence>
<reference evidence="2 3" key="1">
    <citation type="submission" date="2022-09" db="EMBL/GenBank/DDBJ databases">
        <title>The outer-membrane cytochrome OmcA is essential for infection of Shewanella oneidensis by a zebrafish-associated bacteriophage.</title>
        <authorList>
            <person name="Grenfell A.W."/>
            <person name="Intile P."/>
            <person name="Mcfarlane J."/>
            <person name="Leung D."/>
            <person name="Abdalla K."/>
            <person name="Wold M."/>
            <person name="Kees E."/>
            <person name="Gralnick J."/>
        </authorList>
    </citation>
    <scope>NUCLEOTIDE SEQUENCE [LARGE SCALE GENOMIC DNA]</scope>
    <source>
        <strain evidence="2 3">NF-5</strain>
    </source>
</reference>
<comment type="caution">
    <text evidence="2">The sequence shown here is derived from an EMBL/GenBank/DDBJ whole genome shotgun (WGS) entry which is preliminary data.</text>
</comment>
<dbReference type="EMBL" id="JAOTLW010000020">
    <property type="protein sequence ID" value="MDI5833266.1"/>
    <property type="molecule type" value="Genomic_DNA"/>
</dbReference>
<protein>
    <submittedName>
        <fullName evidence="2">Uncharacterized protein</fullName>
    </submittedName>
</protein>
<sequence length="229" mass="26635">MIQNVFIIETFFYAYCWIFFALAISSLLYLDLFKSIEVNEKIIVISVFFVFFMAVLLWVSFTNNTTGIHRLYSFIIGSCLGFFAGFVAIRICSRLYKRRLKTNAFFIASSLFTFVYLFLLINLIPTYIMSLCSYDFPYVVNTPQESFFIENYIDKDGEVKEVPPPCRRLGVGTTLHLLEGEDIIQIDVGHIGDQLCPKRLFLLRNHSHTKDEFYMTLAMPNFNMKEKGN</sequence>
<dbReference type="RefSeq" id="WP_282679804.1">
    <property type="nucleotide sequence ID" value="NZ_JAOTLW010000020.1"/>
</dbReference>
<feature type="transmembrane region" description="Helical" evidence="1">
    <location>
        <begin position="71"/>
        <end position="92"/>
    </location>
</feature>
<gene>
    <name evidence="2" type="ORF">ODY93_16920</name>
</gene>
<dbReference type="Proteomes" id="UP001159075">
    <property type="component" value="Unassembled WGS sequence"/>
</dbReference>
<feature type="transmembrane region" description="Helical" evidence="1">
    <location>
        <begin position="42"/>
        <end position="59"/>
    </location>
</feature>
<evidence type="ECO:0000313" key="2">
    <source>
        <dbReference type="EMBL" id="MDI5833266.1"/>
    </source>
</evidence>
<name>A0ABT6UFT0_9GAMM</name>
<proteinExistence type="predicted"/>
<keyword evidence="3" id="KW-1185">Reference proteome</keyword>
<keyword evidence="1" id="KW-0472">Membrane</keyword>
<organism evidence="2 3">
    <name type="scientific">Shewanella xiamenensis</name>
    <dbReference type="NCBI Taxonomy" id="332186"/>
    <lineage>
        <taxon>Bacteria</taxon>
        <taxon>Pseudomonadati</taxon>
        <taxon>Pseudomonadota</taxon>
        <taxon>Gammaproteobacteria</taxon>
        <taxon>Alteromonadales</taxon>
        <taxon>Shewanellaceae</taxon>
        <taxon>Shewanella</taxon>
    </lineage>
</organism>
<evidence type="ECO:0000256" key="1">
    <source>
        <dbReference type="SAM" id="Phobius"/>
    </source>
</evidence>
<feature type="transmembrane region" description="Helical" evidence="1">
    <location>
        <begin position="104"/>
        <end position="124"/>
    </location>
</feature>